<dbReference type="InterPro" id="IPR025110">
    <property type="entry name" value="AMP-bd_C"/>
</dbReference>
<organism evidence="3 4">
    <name type="scientific">Caenorhabditis bovis</name>
    <dbReference type="NCBI Taxonomy" id="2654633"/>
    <lineage>
        <taxon>Eukaryota</taxon>
        <taxon>Metazoa</taxon>
        <taxon>Ecdysozoa</taxon>
        <taxon>Nematoda</taxon>
        <taxon>Chromadorea</taxon>
        <taxon>Rhabditida</taxon>
        <taxon>Rhabditina</taxon>
        <taxon>Rhabditomorpha</taxon>
        <taxon>Rhabditoidea</taxon>
        <taxon>Rhabditidae</taxon>
        <taxon>Peloderinae</taxon>
        <taxon>Caenorhabditis</taxon>
    </lineage>
</organism>
<evidence type="ECO:0008006" key="5">
    <source>
        <dbReference type="Google" id="ProtNLM"/>
    </source>
</evidence>
<dbReference type="AlphaFoldDB" id="A0A8S1DZZ2"/>
<dbReference type="GO" id="GO:0031956">
    <property type="term" value="F:medium-chain fatty acid-CoA ligase activity"/>
    <property type="evidence" value="ECO:0007669"/>
    <property type="project" value="TreeGrafter"/>
</dbReference>
<dbReference type="InterPro" id="IPR042099">
    <property type="entry name" value="ANL_N_sf"/>
</dbReference>
<evidence type="ECO:0000259" key="1">
    <source>
        <dbReference type="Pfam" id="PF00501"/>
    </source>
</evidence>
<dbReference type="InterPro" id="IPR000873">
    <property type="entry name" value="AMP-dep_synth/lig_dom"/>
</dbReference>
<dbReference type="Gene3D" id="3.40.50.12780">
    <property type="entry name" value="N-terminal domain of ligase-like"/>
    <property type="match status" value="1"/>
</dbReference>
<dbReference type="Gene3D" id="3.30.300.30">
    <property type="match status" value="1"/>
</dbReference>
<dbReference type="InterPro" id="IPR020845">
    <property type="entry name" value="AMP-binding_CS"/>
</dbReference>
<protein>
    <recommendedName>
        <fullName evidence="5">AMP-dependent synthetase/ligase domain-containing protein</fullName>
    </recommendedName>
</protein>
<comment type="caution">
    <text evidence="3">The sequence shown here is derived from an EMBL/GenBank/DDBJ whole genome shotgun (WGS) entry which is preliminary data.</text>
</comment>
<feature type="domain" description="AMP-binding enzyme C-terminal" evidence="2">
    <location>
        <begin position="485"/>
        <end position="565"/>
    </location>
</feature>
<gene>
    <name evidence="3" type="ORF">CBOVIS_LOCUS448</name>
</gene>
<proteinExistence type="predicted"/>
<dbReference type="PANTHER" id="PTHR43201:SF24">
    <property type="entry name" value="AMP-BINDING DOMAIN-CONTAINING PROTEIN"/>
    <property type="match status" value="1"/>
</dbReference>
<accession>A0A8S1DZZ2</accession>
<dbReference type="GO" id="GO:0006631">
    <property type="term" value="P:fatty acid metabolic process"/>
    <property type="evidence" value="ECO:0007669"/>
    <property type="project" value="TreeGrafter"/>
</dbReference>
<dbReference type="Pfam" id="PF13193">
    <property type="entry name" value="AMP-binding_C"/>
    <property type="match status" value="1"/>
</dbReference>
<dbReference type="PROSITE" id="PS00455">
    <property type="entry name" value="AMP_BINDING"/>
    <property type="match status" value="1"/>
</dbReference>
<reference evidence="3 4" key="1">
    <citation type="submission" date="2020-04" db="EMBL/GenBank/DDBJ databases">
        <authorList>
            <person name="Laetsch R D."/>
            <person name="Stevens L."/>
            <person name="Kumar S."/>
            <person name="Blaxter L. M."/>
        </authorList>
    </citation>
    <scope>NUCLEOTIDE SEQUENCE [LARGE SCALE GENOMIC DNA]</scope>
</reference>
<dbReference type="Proteomes" id="UP000494206">
    <property type="component" value="Unassembled WGS sequence"/>
</dbReference>
<dbReference type="Pfam" id="PF00501">
    <property type="entry name" value="AMP-binding"/>
    <property type="match status" value="1"/>
</dbReference>
<evidence type="ECO:0000313" key="4">
    <source>
        <dbReference type="Proteomes" id="UP000494206"/>
    </source>
</evidence>
<evidence type="ECO:0000259" key="2">
    <source>
        <dbReference type="Pfam" id="PF13193"/>
    </source>
</evidence>
<dbReference type="PANTHER" id="PTHR43201">
    <property type="entry name" value="ACYL-COA SYNTHETASE"/>
    <property type="match status" value="1"/>
</dbReference>
<dbReference type="OrthoDB" id="10253115at2759"/>
<evidence type="ECO:0000313" key="3">
    <source>
        <dbReference type="EMBL" id="CAB3396966.1"/>
    </source>
</evidence>
<dbReference type="SUPFAM" id="SSF56801">
    <property type="entry name" value="Acetyl-CoA synthetase-like"/>
    <property type="match status" value="1"/>
</dbReference>
<sequence length="591" mass="66569">MLPATLRRSIIHKCFRRAVASYIHCPTPDKFEYETLGQTLRESVEKSPSKDFCVFADAQIRKSYEQFYKDVRQMAASLFTLGLKKGDRVGVWGPNHYEWLVLQYAIASAGMIQVNVNPNYLADELGFVMRKTGMKAIFGPKTNRTMDYWHILLEVVPEMRRNQPGNGHIRSHILPELENVIMFGDDAKNLAGVWEFEKIFSAAGSNEITQLNEAERKIAPDDAVNIQFTSGTTGHPKGATLSHFVINNNARLVGIEMGLNKGDQRVCIPLPLYHIMGCATGVANVVNHAQTVVFPSRTYNVERIFQSVEAEKCTSLFGTPTVFIDLLKSPLLQKHDVSSLRGGFIAGAPCPYTLCQKMIEDLNMKDLVIGYGSTEIQFLTLTPLRIDPLERIKNVGLPMPHTELCVLGRDKNPVKRGEKGALYARAYSTMLSYWNDEHKTAVAVAENRWYKTGDIAIMNEDGSISIAGRNRDMIVKGGENVYPAEIEQFMFKLPYIADVQVVGVPDDRYGEQICGWVRLRDEFKNNGITPESIIDDCKKLMALYKVPRYILIKEEDDFPMTVTGKVKKNEIQKISKELLGLTNVKSHFNEV</sequence>
<feature type="domain" description="AMP-dependent synthetase/ligase" evidence="1">
    <location>
        <begin position="41"/>
        <end position="434"/>
    </location>
</feature>
<keyword evidence="4" id="KW-1185">Reference proteome</keyword>
<dbReference type="InterPro" id="IPR045851">
    <property type="entry name" value="AMP-bd_C_sf"/>
</dbReference>
<name>A0A8S1DZZ2_9PELO</name>
<dbReference type="EMBL" id="CADEPM010000001">
    <property type="protein sequence ID" value="CAB3396966.1"/>
    <property type="molecule type" value="Genomic_DNA"/>
</dbReference>